<reference evidence="1 2" key="1">
    <citation type="submission" date="2023-11" db="EMBL/GenBank/DDBJ databases">
        <title>Lentzea sokolovensis, sp. nov., Lentzea kristufkii, sp. nov., and Lentzea miocenensis, sp. nov., rare actinobacteria from Sokolov Coal Basin, Miocene lacustrine sediment, Czech Republic.</title>
        <authorList>
            <person name="Lara A."/>
            <person name="Kotroba L."/>
            <person name="Nouioui I."/>
            <person name="Neumann-Schaal M."/>
            <person name="Mast Y."/>
            <person name="Chronakova A."/>
        </authorList>
    </citation>
    <scope>NUCLEOTIDE SEQUENCE [LARGE SCALE GENOMIC DNA]</scope>
    <source>
        <strain evidence="1 2">BCCO 10_0856</strain>
    </source>
</reference>
<keyword evidence="2" id="KW-1185">Reference proteome</keyword>
<evidence type="ECO:0000313" key="1">
    <source>
        <dbReference type="EMBL" id="MDX8035484.1"/>
    </source>
</evidence>
<protein>
    <recommendedName>
        <fullName evidence="3">Helix-turn-helix domain-containing protein</fullName>
    </recommendedName>
</protein>
<dbReference type="RefSeq" id="WP_319970510.1">
    <property type="nucleotide sequence ID" value="NZ_JAXAVW010000035.1"/>
</dbReference>
<dbReference type="Proteomes" id="UP001285521">
    <property type="component" value="Unassembled WGS sequence"/>
</dbReference>
<reference evidence="1 2" key="2">
    <citation type="submission" date="2023-11" db="EMBL/GenBank/DDBJ databases">
        <authorList>
            <person name="Lara A.C."/>
            <person name="Chronakova A."/>
        </authorList>
    </citation>
    <scope>NUCLEOTIDE SEQUENCE [LARGE SCALE GENOMIC DNA]</scope>
    <source>
        <strain evidence="1 2">BCCO 10_0856</strain>
    </source>
</reference>
<proteinExistence type="predicted"/>
<sequence length="292" mass="33225">MTTPSLEALLQVGPFHSALRAAIRRRGLTLERLRLRLAQQDVAVALSTLSDWQQGRVRPISPKSLRAVAVLEELLEVPSRSLLTLLEHTGPSGWPDVVPGMMPGFNTNDLEVVSRHDRVFVDAARHASRVESRMVVRARQDGVDRFYAHFFYDDSVQAADVRHEPIRNCRLGRSARNDAEQVTVDELLFDKPLASGETWVFEFVIHDPTQLDTFEYAAGVRCFLAQSLIEVHFDPAALPSDPHVYLQDWQEPEPHRTIDLELDHTNSVHHFEANVSVNWVGIRWKWAEPSEF</sequence>
<evidence type="ECO:0008006" key="3">
    <source>
        <dbReference type="Google" id="ProtNLM"/>
    </source>
</evidence>
<gene>
    <name evidence="1" type="ORF">SK803_35205</name>
</gene>
<dbReference type="EMBL" id="JAXAVW010000035">
    <property type="protein sequence ID" value="MDX8035484.1"/>
    <property type="molecule type" value="Genomic_DNA"/>
</dbReference>
<accession>A0ABU4TBT3</accession>
<comment type="caution">
    <text evidence="1">The sequence shown here is derived from an EMBL/GenBank/DDBJ whole genome shotgun (WGS) entry which is preliminary data.</text>
</comment>
<name>A0ABU4TBT3_9PSEU</name>
<evidence type="ECO:0000313" key="2">
    <source>
        <dbReference type="Proteomes" id="UP001285521"/>
    </source>
</evidence>
<organism evidence="1 2">
    <name type="scientific">Lentzea miocenica</name>
    <dbReference type="NCBI Taxonomy" id="3095431"/>
    <lineage>
        <taxon>Bacteria</taxon>
        <taxon>Bacillati</taxon>
        <taxon>Actinomycetota</taxon>
        <taxon>Actinomycetes</taxon>
        <taxon>Pseudonocardiales</taxon>
        <taxon>Pseudonocardiaceae</taxon>
        <taxon>Lentzea</taxon>
    </lineage>
</organism>